<dbReference type="InterPro" id="IPR006683">
    <property type="entry name" value="Thioestr_dom"/>
</dbReference>
<organism evidence="5 6">
    <name type="scientific">Tetradesmus obliquus</name>
    <name type="common">Green alga</name>
    <name type="synonym">Acutodesmus obliquus</name>
    <dbReference type="NCBI Taxonomy" id="3088"/>
    <lineage>
        <taxon>Eukaryota</taxon>
        <taxon>Viridiplantae</taxon>
        <taxon>Chlorophyta</taxon>
        <taxon>core chlorophytes</taxon>
        <taxon>Chlorophyceae</taxon>
        <taxon>CS clade</taxon>
        <taxon>Sphaeropleales</taxon>
        <taxon>Scenedesmaceae</taxon>
        <taxon>Tetradesmus</taxon>
    </lineage>
</organism>
<dbReference type="Gene3D" id="3.10.129.10">
    <property type="entry name" value="Hotdog Thioesterase"/>
    <property type="match status" value="2"/>
</dbReference>
<dbReference type="PANTHER" id="PTHR12655:SF8">
    <property type="entry name" value="HOTDOG ACOT-TYPE DOMAIN-CONTAINING PROTEIN"/>
    <property type="match status" value="1"/>
</dbReference>
<feature type="domain" description="Thioesterase" evidence="4">
    <location>
        <begin position="421"/>
        <end position="490"/>
    </location>
</feature>
<name>A0ABY8U5T1_TETOB</name>
<dbReference type="Pfam" id="PF03061">
    <property type="entry name" value="4HBT"/>
    <property type="match status" value="2"/>
</dbReference>
<feature type="region of interest" description="Disordered" evidence="3">
    <location>
        <begin position="162"/>
        <end position="200"/>
    </location>
</feature>
<evidence type="ECO:0000313" key="5">
    <source>
        <dbReference type="EMBL" id="WIA16807.1"/>
    </source>
</evidence>
<reference evidence="5 6" key="1">
    <citation type="submission" date="2023-05" db="EMBL/GenBank/DDBJ databases">
        <title>A 100% complete, gapless, phased diploid assembly of the Scenedesmus obliquus UTEX 3031 genome.</title>
        <authorList>
            <person name="Biondi T.C."/>
            <person name="Hanschen E.R."/>
            <person name="Kwon T."/>
            <person name="Eng W."/>
            <person name="Kruse C.P.S."/>
            <person name="Koehler S.I."/>
            <person name="Kunde Y."/>
            <person name="Gleasner C.D."/>
            <person name="You Mak K.T."/>
            <person name="Polle J."/>
            <person name="Hovde B.T."/>
            <person name="Starkenburg S.R."/>
        </authorList>
    </citation>
    <scope>NUCLEOTIDE SEQUENCE [LARGE SCALE GENOMIC DNA]</scope>
    <source>
        <strain evidence="5 6">DOE0152z</strain>
    </source>
</reference>
<accession>A0ABY8U5T1</accession>
<evidence type="ECO:0000256" key="2">
    <source>
        <dbReference type="ARBA" id="ARBA00022801"/>
    </source>
</evidence>
<sequence length="573" mass="59861">MGKIVIPRPPNAVVAEESGCPAVLPFTYNISAFRGRSFEERGLLLHYTPPQEAGPAPKQRPPSDSYLSITYPFTSNELLRDQYQRFSSPFLRVGLLLEDMDSFAADVATRHLGGLPPGYTVVTATVDKVAFATARTAAGAAAAAGADSTTAAAAADEAAGEAAAADVGSPPHKLQRQLPPGWGPAAQQQQQPVSGDSATLQSPLTLHSDLRLAGQVAWAGRTSMEVVVEVSTAAVALPDASAEAAAAEDGELDDAPPAAAAAAAAAAAGASYSRRWLHRAIAHFIMVLRPTGSSSSSSGSSGGVVAVPGVVPGTALEQLHFDAAAERSAANRARRASKRLLTGTEPAGDEVSLLYELAEEQLQRQIQQREEHEALSWAGSASTAGRSPTSMQPPCLGPVPMSRSSQSHLAIMHRQDRNNAGSIFGGHLLRLAAELAYSTAVLHAGRHCEAVAMGDVAFKQPVPIGCVLEMRAKVVYTAGALMRVTVVATKHQQLMEQRSASELQSSVTNDFTFVLAAVGSAPLRPVEPESLREALQHLAAHRQHTSDGYSAPALLLRDGMEHVLLAGEGAAAH</sequence>
<evidence type="ECO:0000256" key="1">
    <source>
        <dbReference type="ARBA" id="ARBA00010458"/>
    </source>
</evidence>
<keyword evidence="6" id="KW-1185">Reference proteome</keyword>
<evidence type="ECO:0000259" key="4">
    <source>
        <dbReference type="Pfam" id="PF03061"/>
    </source>
</evidence>
<proteinExistence type="inferred from homology"/>
<feature type="compositionally biased region" description="Low complexity" evidence="3">
    <location>
        <begin position="177"/>
        <end position="192"/>
    </location>
</feature>
<evidence type="ECO:0000256" key="3">
    <source>
        <dbReference type="SAM" id="MobiDB-lite"/>
    </source>
</evidence>
<dbReference type="Proteomes" id="UP001244341">
    <property type="component" value="Chromosome 8b"/>
</dbReference>
<feature type="domain" description="Thioesterase" evidence="4">
    <location>
        <begin position="152"/>
        <end position="232"/>
    </location>
</feature>
<dbReference type="EMBL" id="CP126215">
    <property type="protein sequence ID" value="WIA16807.1"/>
    <property type="molecule type" value="Genomic_DNA"/>
</dbReference>
<evidence type="ECO:0000313" key="6">
    <source>
        <dbReference type="Proteomes" id="UP001244341"/>
    </source>
</evidence>
<keyword evidence="2" id="KW-0378">Hydrolase</keyword>
<protein>
    <recommendedName>
        <fullName evidence="4">Thioesterase domain-containing protein</fullName>
    </recommendedName>
</protein>
<gene>
    <name evidence="5" type="ORF">OEZ85_013747</name>
</gene>
<dbReference type="PANTHER" id="PTHR12655">
    <property type="entry name" value="ACYL-COA THIOESTERASE"/>
    <property type="match status" value="1"/>
</dbReference>
<comment type="similarity">
    <text evidence="1">Belongs to the acyl coenzyme A hydrolase family.</text>
</comment>
<dbReference type="InterPro" id="IPR029069">
    <property type="entry name" value="HotDog_dom_sf"/>
</dbReference>
<dbReference type="CDD" id="cd03442">
    <property type="entry name" value="BFIT_BACH"/>
    <property type="match status" value="1"/>
</dbReference>
<dbReference type="SUPFAM" id="SSF54637">
    <property type="entry name" value="Thioesterase/thiol ester dehydrase-isomerase"/>
    <property type="match status" value="2"/>
</dbReference>